<comment type="cofactor">
    <cofactor evidence="1 7">
        <name>FAD</name>
        <dbReference type="ChEBI" id="CHEBI:57692"/>
    </cofactor>
</comment>
<dbReference type="EMBL" id="FOWZ01000002">
    <property type="protein sequence ID" value="SFP13334.1"/>
    <property type="molecule type" value="Genomic_DNA"/>
</dbReference>
<keyword evidence="11" id="KW-1185">Reference proteome</keyword>
<accession>A0A1I5MUX0</accession>
<dbReference type="InterPro" id="IPR021163">
    <property type="entry name" value="Ferredox_Rdtase_adrenod"/>
</dbReference>
<feature type="binding site" evidence="7">
    <location>
        <begin position="355"/>
        <end position="357"/>
    </location>
    <ligand>
        <name>FAD</name>
        <dbReference type="ChEBI" id="CHEBI:57692"/>
    </ligand>
</feature>
<dbReference type="PANTHER" id="PTHR48467">
    <property type="entry name" value="GLUTAMATE SYNTHASE 1 [NADH], CHLOROPLASTIC-LIKE"/>
    <property type="match status" value="1"/>
</dbReference>
<feature type="binding site" evidence="7">
    <location>
        <position position="12"/>
    </location>
    <ligand>
        <name>FAD</name>
        <dbReference type="ChEBI" id="CHEBI:57692"/>
    </ligand>
</feature>
<dbReference type="PIRSF" id="PIRSF000362">
    <property type="entry name" value="FNR"/>
    <property type="match status" value="1"/>
</dbReference>
<feature type="domain" description="FAD/NAD(P)-binding" evidence="9">
    <location>
        <begin position="3"/>
        <end position="166"/>
    </location>
</feature>
<evidence type="ECO:0000259" key="9">
    <source>
        <dbReference type="Pfam" id="PF07992"/>
    </source>
</evidence>
<gene>
    <name evidence="10" type="ORF">SAMN04488060_1579</name>
</gene>
<dbReference type="SUPFAM" id="SSF51971">
    <property type="entry name" value="Nucleotide-binding domain"/>
    <property type="match status" value="1"/>
</dbReference>
<feature type="binding site" evidence="7">
    <location>
        <position position="42"/>
    </location>
    <ligand>
        <name>FAD</name>
        <dbReference type="ChEBI" id="CHEBI:57692"/>
    </ligand>
</feature>
<dbReference type="STRING" id="604088.SAMN04488060_1579"/>
<feature type="binding site" evidence="8">
    <location>
        <position position="205"/>
    </location>
    <ligand>
        <name>NADP(+)</name>
        <dbReference type="ChEBI" id="CHEBI:58349"/>
    </ligand>
</feature>
<evidence type="ECO:0000256" key="1">
    <source>
        <dbReference type="ARBA" id="ARBA00001974"/>
    </source>
</evidence>
<dbReference type="InterPro" id="IPR023753">
    <property type="entry name" value="FAD/NAD-binding_dom"/>
</dbReference>
<keyword evidence="3" id="KW-0285">Flavoprotein</keyword>
<evidence type="ECO:0000256" key="2">
    <source>
        <dbReference type="ARBA" id="ARBA00008312"/>
    </source>
</evidence>
<evidence type="ECO:0000256" key="3">
    <source>
        <dbReference type="ARBA" id="ARBA00022630"/>
    </source>
</evidence>
<dbReference type="PANTHER" id="PTHR48467:SF1">
    <property type="entry name" value="GLUTAMATE SYNTHASE 1 [NADH], CHLOROPLASTIC-LIKE"/>
    <property type="match status" value="1"/>
</dbReference>
<sequence>MRHIAIIGSGPAGYYTAEAAGKQWEDDARIDVFDKLPVPYGLIRTGVAPDHQSIKGVARRYEKTALSDNVRFVGNVTVGEDVSVEELQDLYDAVVFATGAPEDRSLGLEGEDSANIFGSAAFVGWYNGHPEFASIDPDLSKRHAVVIGMGNVALDVARILSKTEAELAGSDIVEHALAMLRGSNLETITILGRRGPHQIMMTPKELGELMHLDRASPWVDGDDLPPVDDDAILEPGLRKSVTLLRDFAAIPESIHGEKAIAIEFDFFANPVRFISEGGRLTGVEVERTTIEKGRATGTGETYVVPADVAVTCIGYRSSAIDGVPFDERQGRFANDEGRILPGLYCVGWAKRGPTGTIGTNRPDGYGVIEKVAEDIGQGGRKRGREGFDELARDRGLDIVTFRDWQKIEEAEAAAAREGAPREKFVDIKSMIAARK</sequence>
<dbReference type="OrthoDB" id="9803192at2"/>
<dbReference type="PRINTS" id="PR00419">
    <property type="entry name" value="ADXRDTASE"/>
</dbReference>
<dbReference type="Pfam" id="PF07992">
    <property type="entry name" value="Pyr_redox_2"/>
    <property type="match status" value="1"/>
</dbReference>
<dbReference type="RefSeq" id="WP_090479639.1">
    <property type="nucleotide sequence ID" value="NZ_FOWZ01000002.1"/>
</dbReference>
<comment type="similarity">
    <text evidence="2">Belongs to the ferredoxin--NADP reductase type 1 family.</text>
</comment>
<evidence type="ECO:0000313" key="10">
    <source>
        <dbReference type="EMBL" id="SFP13334.1"/>
    </source>
</evidence>
<evidence type="ECO:0000256" key="7">
    <source>
        <dbReference type="PIRSR" id="PIRSR000362-1"/>
    </source>
</evidence>
<name>A0A1I5MUX0_9SPHN</name>
<dbReference type="Gene3D" id="3.40.50.720">
    <property type="entry name" value="NAD(P)-binding Rossmann-like Domain"/>
    <property type="match status" value="1"/>
</dbReference>
<dbReference type="InterPro" id="IPR036188">
    <property type="entry name" value="FAD/NAD-bd_sf"/>
</dbReference>
<evidence type="ECO:0000256" key="6">
    <source>
        <dbReference type="ARBA" id="ARBA00023002"/>
    </source>
</evidence>
<feature type="binding site" evidence="8">
    <location>
        <position position="355"/>
    </location>
    <ligand>
        <name>NADP(+)</name>
        <dbReference type="ChEBI" id="CHEBI:58349"/>
    </ligand>
</feature>
<feature type="binding site" evidence="7">
    <location>
        <position position="348"/>
    </location>
    <ligand>
        <name>FAD</name>
        <dbReference type="ChEBI" id="CHEBI:57692"/>
    </ligand>
</feature>
<dbReference type="GO" id="GO:0016491">
    <property type="term" value="F:oxidoreductase activity"/>
    <property type="evidence" value="ECO:0007669"/>
    <property type="project" value="UniProtKB-KW"/>
</dbReference>
<organism evidence="10 11">
    <name type="scientific">Qipengyuania nanhaisediminis</name>
    <dbReference type="NCBI Taxonomy" id="604088"/>
    <lineage>
        <taxon>Bacteria</taxon>
        <taxon>Pseudomonadati</taxon>
        <taxon>Pseudomonadota</taxon>
        <taxon>Alphaproteobacteria</taxon>
        <taxon>Sphingomonadales</taxon>
        <taxon>Erythrobacteraceae</taxon>
        <taxon>Qipengyuania</taxon>
    </lineage>
</organism>
<dbReference type="AlphaFoldDB" id="A0A1I5MUX0"/>
<dbReference type="Gene3D" id="3.50.50.60">
    <property type="entry name" value="FAD/NAD(P)-binding domain"/>
    <property type="match status" value="1"/>
</dbReference>
<keyword evidence="5 8" id="KW-0521">NADP</keyword>
<protein>
    <submittedName>
        <fullName evidence="10">Ferredoxin--NADP+ reductase</fullName>
    </submittedName>
</protein>
<feature type="binding site" evidence="8">
    <location>
        <begin position="193"/>
        <end position="194"/>
    </location>
    <ligand>
        <name>NADP(+)</name>
        <dbReference type="ChEBI" id="CHEBI:58349"/>
    </ligand>
</feature>
<evidence type="ECO:0000256" key="8">
    <source>
        <dbReference type="PIRSR" id="PIRSR000362-2"/>
    </source>
</evidence>
<evidence type="ECO:0000256" key="4">
    <source>
        <dbReference type="ARBA" id="ARBA00022827"/>
    </source>
</evidence>
<reference evidence="11" key="1">
    <citation type="submission" date="2016-10" db="EMBL/GenBank/DDBJ databases">
        <authorList>
            <person name="Varghese N."/>
            <person name="Submissions S."/>
        </authorList>
    </citation>
    <scope>NUCLEOTIDE SEQUENCE [LARGE SCALE GENOMIC DNA]</scope>
    <source>
        <strain evidence="11">CGMCC 1.7715</strain>
    </source>
</reference>
<evidence type="ECO:0000313" key="11">
    <source>
        <dbReference type="Proteomes" id="UP000199331"/>
    </source>
</evidence>
<proteinExistence type="inferred from homology"/>
<keyword evidence="4 7" id="KW-0274">FAD</keyword>
<dbReference type="Proteomes" id="UP000199331">
    <property type="component" value="Unassembled WGS sequence"/>
</dbReference>
<feature type="binding site" evidence="7">
    <location>
        <position position="78"/>
    </location>
    <ligand>
        <name>FAD</name>
        <dbReference type="ChEBI" id="CHEBI:57692"/>
    </ligand>
</feature>
<dbReference type="InterPro" id="IPR055275">
    <property type="entry name" value="Ferredox_Rdtase"/>
</dbReference>
<keyword evidence="6" id="KW-0560">Oxidoreductase</keyword>
<evidence type="ECO:0000256" key="5">
    <source>
        <dbReference type="ARBA" id="ARBA00022857"/>
    </source>
</evidence>